<feature type="region of interest" description="Disordered" evidence="2">
    <location>
        <begin position="153"/>
        <end position="199"/>
    </location>
</feature>
<dbReference type="PANTHER" id="PTHR18839:SF0">
    <property type="entry name" value="MITOTIC INTERACTOR AND SUBSTRATE OF PLK1 ISOFORM X1-RELATED"/>
    <property type="match status" value="1"/>
</dbReference>
<keyword evidence="5" id="KW-1185">Reference proteome</keyword>
<organism evidence="4 5">
    <name type="scientific">Astyanax mexicanus</name>
    <name type="common">Blind cave fish</name>
    <name type="synonym">Astyanax fasciatus mexicanus</name>
    <dbReference type="NCBI Taxonomy" id="7994"/>
    <lineage>
        <taxon>Eukaryota</taxon>
        <taxon>Metazoa</taxon>
        <taxon>Chordata</taxon>
        <taxon>Craniata</taxon>
        <taxon>Vertebrata</taxon>
        <taxon>Euteleostomi</taxon>
        <taxon>Actinopterygii</taxon>
        <taxon>Neopterygii</taxon>
        <taxon>Teleostei</taxon>
        <taxon>Ostariophysi</taxon>
        <taxon>Characiformes</taxon>
        <taxon>Characoidei</taxon>
        <taxon>Acestrorhamphidae</taxon>
        <taxon>Acestrorhamphinae</taxon>
        <taxon>Astyanax</taxon>
    </lineage>
</organism>
<evidence type="ECO:0000313" key="5">
    <source>
        <dbReference type="Proteomes" id="UP000018467"/>
    </source>
</evidence>
<evidence type="ECO:0000313" key="4">
    <source>
        <dbReference type="Ensembl" id="ENSAMXP00000037013.1"/>
    </source>
</evidence>
<dbReference type="GeneTree" id="ENSGT00940000167285"/>
<evidence type="ECO:0000256" key="2">
    <source>
        <dbReference type="SAM" id="MobiDB-lite"/>
    </source>
</evidence>
<proteinExistence type="predicted"/>
<dbReference type="FunCoup" id="A0A3B1J445">
    <property type="interactions" value="1"/>
</dbReference>
<name>A0A3B1J445_ASTMX</name>
<dbReference type="InterPro" id="IPR042779">
    <property type="entry name" value="MISP/MISP3-like"/>
</dbReference>
<feature type="region of interest" description="Disordered" evidence="2">
    <location>
        <begin position="89"/>
        <end position="111"/>
    </location>
</feature>
<dbReference type="AlphaFoldDB" id="A0A3B1J445"/>
<dbReference type="PANTHER" id="PTHR18839">
    <property type="entry name" value="MITOTIC INTERACTOR AND SUBSTRATE OF PLK1 MISP FAMILY MEMBER"/>
    <property type="match status" value="1"/>
</dbReference>
<feature type="region of interest" description="Disordered" evidence="2">
    <location>
        <begin position="19"/>
        <end position="40"/>
    </location>
</feature>
<evidence type="ECO:0000256" key="1">
    <source>
        <dbReference type="ARBA" id="ARBA00023054"/>
    </source>
</evidence>
<feature type="domain" description="A-kinase anchor protein 2 C-terminal" evidence="3">
    <location>
        <begin position="826"/>
        <end position="887"/>
    </location>
</feature>
<reference evidence="5" key="2">
    <citation type="journal article" date="2014" name="Nat. Commun.">
        <title>The cavefish genome reveals candidate genes for eye loss.</title>
        <authorList>
            <person name="McGaugh S.E."/>
            <person name="Gross J.B."/>
            <person name="Aken B."/>
            <person name="Blin M."/>
            <person name="Borowsky R."/>
            <person name="Chalopin D."/>
            <person name="Hinaux H."/>
            <person name="Jeffery W.R."/>
            <person name="Keene A."/>
            <person name="Ma L."/>
            <person name="Minx P."/>
            <person name="Murphy D."/>
            <person name="O'Quin K.E."/>
            <person name="Retaux S."/>
            <person name="Rohner N."/>
            <person name="Searle S.M."/>
            <person name="Stahl B.A."/>
            <person name="Tabin C."/>
            <person name="Volff J.N."/>
            <person name="Yoshizawa M."/>
            <person name="Warren W.C."/>
        </authorList>
    </citation>
    <scope>NUCLEOTIDE SEQUENCE [LARGE SCALE GENOMIC DNA]</scope>
    <source>
        <strain evidence="5">female</strain>
    </source>
</reference>
<feature type="compositionally biased region" description="Polar residues" evidence="2">
    <location>
        <begin position="21"/>
        <end position="31"/>
    </location>
</feature>
<reference evidence="4" key="3">
    <citation type="submission" date="2025-08" db="UniProtKB">
        <authorList>
            <consortium name="Ensembl"/>
        </authorList>
    </citation>
    <scope>IDENTIFICATION</scope>
</reference>
<feature type="compositionally biased region" description="Basic and acidic residues" evidence="2">
    <location>
        <begin position="381"/>
        <end position="395"/>
    </location>
</feature>
<feature type="region of interest" description="Disordered" evidence="2">
    <location>
        <begin position="374"/>
        <end position="397"/>
    </location>
</feature>
<accession>A0A3B1J445</accession>
<evidence type="ECO:0000259" key="3">
    <source>
        <dbReference type="Pfam" id="PF15304"/>
    </source>
</evidence>
<dbReference type="Pfam" id="PF15304">
    <property type="entry name" value="AKAP2_C"/>
    <property type="match status" value="1"/>
</dbReference>
<dbReference type="Ensembl" id="ENSAMXT00000031462.1">
    <property type="protein sequence ID" value="ENSAMXP00000037013.1"/>
    <property type="gene ID" value="ENSAMXG00000037724.1"/>
</dbReference>
<feature type="region of interest" description="Disordered" evidence="2">
    <location>
        <begin position="709"/>
        <end position="742"/>
    </location>
</feature>
<feature type="compositionally biased region" description="Polar residues" evidence="2">
    <location>
        <begin position="155"/>
        <end position="178"/>
    </location>
</feature>
<feature type="region of interest" description="Disordered" evidence="2">
    <location>
        <begin position="232"/>
        <end position="259"/>
    </location>
</feature>
<dbReference type="InParanoid" id="A0A3B1J445"/>
<dbReference type="InterPro" id="IPR029304">
    <property type="entry name" value="AKAP2_C"/>
</dbReference>
<feature type="compositionally biased region" description="Polar residues" evidence="2">
    <location>
        <begin position="731"/>
        <end position="742"/>
    </location>
</feature>
<reference evidence="4" key="4">
    <citation type="submission" date="2025-09" db="UniProtKB">
        <authorList>
            <consortium name="Ensembl"/>
        </authorList>
    </citation>
    <scope>IDENTIFICATION</scope>
</reference>
<sequence>MFKYTPPWQVLCNSLDHGSKRQSTFASGSSQDVHKPRKGQTLSHLYPPAAAPVSVHVEDCLPSRNTMGSTPKRWVLKPLTPKLEKSDLRAMMSPGSEAQSPDYPWSGGRDGDSPTFSFDSISVTRLHSSVTVSVPNGEGAKDVVVLARQVAVSEEGSTTDDGQPSDFSSPGTPSSTDSRVGFYSFVEDPTSPEAEKNEAYMVSPERQAKLSTLQQKSSFKLQTYVEERRPEKLFEESNGESSYKVESASTMDSDEEKPDRNDIIRSQAPKKNPVFKEQWSSLENLDLSKNPYSLVEGFSLCYSPVSTKSPQIEVGPGTIDNQQIDFNAARQQFLLMERSKDNPFRYSPEQLPQFSNPWERSLSEADRFTKDVSKKIVSQNSKDESSQKRQDEETKTTVTVFEDPDDRTQNTLIDDLDSLPKRFGDQNKGWTNDESLSSISEMDISSTVACLIETPIDREIRIAKEREEELRRSRGIFCDDTSEMVEIKMKPILSQPSPELKPIKAKESNRVSFLIQREIDRANRSSGTYEKKTPTSDLVEKRKAVASQSYKEPISPVTVEDSWTAERPALVEPRDVPDSQETLAPCCPHRHKDETQIQRGPTAGFQDRTFRTTKTENWDVRVANQPAWMTTYTVKESERTISPINSPSSPLEPVKSGSRSIAARRSYWEGSAEWPRLQNVSDIIRKEIEEDLRREQELQELRELGNLSLTTDNRGISETTTSETIHEQSDAEQTSLNSSQENLVEVDEVLPERSTEMPTYNLSYSWSGDSTPTRISLAAGSTTRLPSMFVVTAQPWSSPKPASPAVPRAVPTFLSSSRPEAFSTSSQKGLTETLLEDFEERRAKLKLEESSYAGIQPIDSINNEVVEATRVTRHKNNRALRWEAGVYDNEDN</sequence>
<dbReference type="Proteomes" id="UP000018467">
    <property type="component" value="Unassembled WGS sequence"/>
</dbReference>
<protein>
    <submittedName>
        <fullName evidence="4">Mitotic spindle positioning</fullName>
    </submittedName>
</protein>
<keyword evidence="1" id="KW-0175">Coiled coil</keyword>
<dbReference type="Bgee" id="ENSAMXG00000037724">
    <property type="expression patterns" value="Expressed in intestine and 12 other cell types or tissues"/>
</dbReference>
<reference evidence="5" key="1">
    <citation type="submission" date="2013-03" db="EMBL/GenBank/DDBJ databases">
        <authorList>
            <person name="Jeffery W."/>
            <person name="Warren W."/>
            <person name="Wilson R.K."/>
        </authorList>
    </citation>
    <scope>NUCLEOTIDE SEQUENCE</scope>
    <source>
        <strain evidence="5">female</strain>
    </source>
</reference>